<feature type="compositionally biased region" description="Basic and acidic residues" evidence="1">
    <location>
        <begin position="101"/>
        <end position="113"/>
    </location>
</feature>
<name>A0A6V4V1N5_9EUKA</name>
<accession>A0A6V4V1N5</accession>
<reference evidence="2" key="1">
    <citation type="submission" date="2021-01" db="EMBL/GenBank/DDBJ databases">
        <authorList>
            <person name="Corre E."/>
            <person name="Pelletier E."/>
            <person name="Niang G."/>
            <person name="Scheremetjew M."/>
            <person name="Finn R."/>
            <person name="Kale V."/>
            <person name="Holt S."/>
            <person name="Cochrane G."/>
            <person name="Meng A."/>
            <person name="Brown T."/>
            <person name="Cohen L."/>
        </authorList>
    </citation>
    <scope>NUCLEOTIDE SEQUENCE</scope>
    <source>
        <strain evidence="2">UIO037</strain>
    </source>
</reference>
<dbReference type="EMBL" id="HBKO01021807">
    <property type="protein sequence ID" value="CAE2225256.1"/>
    <property type="molecule type" value="Transcribed_RNA"/>
</dbReference>
<gene>
    <name evidence="2" type="ORF">CPOL0286_LOCUS9850</name>
</gene>
<organism evidence="2">
    <name type="scientific">Prymnesium polylepis</name>
    <dbReference type="NCBI Taxonomy" id="72548"/>
    <lineage>
        <taxon>Eukaryota</taxon>
        <taxon>Haptista</taxon>
        <taxon>Haptophyta</taxon>
        <taxon>Prymnesiophyceae</taxon>
        <taxon>Prymnesiales</taxon>
        <taxon>Prymnesiaceae</taxon>
        <taxon>Prymnesium</taxon>
    </lineage>
</organism>
<dbReference type="AlphaFoldDB" id="A0A6V4V1N5"/>
<protein>
    <submittedName>
        <fullName evidence="2">Uncharacterized protein</fullName>
    </submittedName>
</protein>
<evidence type="ECO:0000313" key="2">
    <source>
        <dbReference type="EMBL" id="CAE2225256.1"/>
    </source>
</evidence>
<feature type="region of interest" description="Disordered" evidence="1">
    <location>
        <begin position="90"/>
        <end position="187"/>
    </location>
</feature>
<sequence length="187" mass="20096">MFRRNKKTEEREEIIFDCPCCEEQLIVDIPTRRTVIIQCGECGAKCSVKQARKGKKTWDQAQQDAHKQAPVVEVTEIVPELGSKEGDIVRAASLKPGGKAALERARQAKESKRTSQASHRGSLPGAAEDAPASAPPGPIRRSSSRLANKADAPYTRQGSGTGLTPLMSSAALKEEGSAFPDVEGDAR</sequence>
<evidence type="ECO:0000256" key="1">
    <source>
        <dbReference type="SAM" id="MobiDB-lite"/>
    </source>
</evidence>
<proteinExistence type="predicted"/>